<dbReference type="SUPFAM" id="SSF88723">
    <property type="entry name" value="PIN domain-like"/>
    <property type="match status" value="1"/>
</dbReference>
<evidence type="ECO:0000259" key="1">
    <source>
        <dbReference type="Pfam" id="PF01850"/>
    </source>
</evidence>
<accession>A0A0F9CRB1</accession>
<evidence type="ECO:0000313" key="2">
    <source>
        <dbReference type="EMBL" id="KKL28967.1"/>
    </source>
</evidence>
<organism evidence="2">
    <name type="scientific">marine sediment metagenome</name>
    <dbReference type="NCBI Taxonomy" id="412755"/>
    <lineage>
        <taxon>unclassified sequences</taxon>
        <taxon>metagenomes</taxon>
        <taxon>ecological metagenomes</taxon>
    </lineage>
</organism>
<comment type="caution">
    <text evidence="2">The sequence shown here is derived from an EMBL/GenBank/DDBJ whole genome shotgun (WGS) entry which is preliminary data.</text>
</comment>
<dbReference type="CDD" id="cd09872">
    <property type="entry name" value="PIN_Sll0205-like"/>
    <property type="match status" value="1"/>
</dbReference>
<name>A0A0F9CRB1_9ZZZZ</name>
<dbReference type="InterPro" id="IPR029060">
    <property type="entry name" value="PIN-like_dom_sf"/>
</dbReference>
<proteinExistence type="predicted"/>
<dbReference type="EMBL" id="LAZR01034905">
    <property type="protein sequence ID" value="KKL28967.1"/>
    <property type="molecule type" value="Genomic_DNA"/>
</dbReference>
<feature type="domain" description="PIN" evidence="1">
    <location>
        <begin position="6"/>
        <end position="126"/>
    </location>
</feature>
<dbReference type="AlphaFoldDB" id="A0A0F9CRB1"/>
<protein>
    <recommendedName>
        <fullName evidence="1">PIN domain-containing protein</fullName>
    </recommendedName>
</protein>
<sequence length="132" mass="15602">MKKKAYLFDTHTLVFWNNNESVSEKFIRFFDNQVQKGHLYVSSISFWEIALLVKKGRMSMSDVHAWKNEILSNTNIRLIEPSASEMINSTLLPDYHKDPFDRLLVAQANQNNLLIVTKDRNIDKYEVETFWM</sequence>
<dbReference type="InterPro" id="IPR041705">
    <property type="entry name" value="PIN_Sll0205"/>
</dbReference>
<dbReference type="PANTHER" id="PTHR36173:SF1">
    <property type="entry name" value="RIBONUCLEASE VAPC22"/>
    <property type="match status" value="1"/>
</dbReference>
<gene>
    <name evidence="2" type="ORF">LCGC14_2369850</name>
</gene>
<dbReference type="InterPro" id="IPR052919">
    <property type="entry name" value="TA_system_RNase"/>
</dbReference>
<dbReference type="Pfam" id="PF01850">
    <property type="entry name" value="PIN"/>
    <property type="match status" value="1"/>
</dbReference>
<dbReference type="Gene3D" id="3.40.50.1010">
    <property type="entry name" value="5'-nuclease"/>
    <property type="match status" value="1"/>
</dbReference>
<dbReference type="InterPro" id="IPR002716">
    <property type="entry name" value="PIN_dom"/>
</dbReference>
<dbReference type="PANTHER" id="PTHR36173">
    <property type="entry name" value="RIBONUCLEASE VAPC16-RELATED"/>
    <property type="match status" value="1"/>
</dbReference>
<reference evidence="2" key="1">
    <citation type="journal article" date="2015" name="Nature">
        <title>Complex archaea that bridge the gap between prokaryotes and eukaryotes.</title>
        <authorList>
            <person name="Spang A."/>
            <person name="Saw J.H."/>
            <person name="Jorgensen S.L."/>
            <person name="Zaremba-Niedzwiedzka K."/>
            <person name="Martijn J."/>
            <person name="Lind A.E."/>
            <person name="van Eijk R."/>
            <person name="Schleper C."/>
            <person name="Guy L."/>
            <person name="Ettema T.J."/>
        </authorList>
    </citation>
    <scope>NUCLEOTIDE SEQUENCE</scope>
</reference>